<keyword evidence="8" id="KW-0238">DNA-binding</keyword>
<keyword evidence="6" id="KW-0186">Copper</keyword>
<dbReference type="SUPFAM" id="SSF46955">
    <property type="entry name" value="Putative DNA-binding domain"/>
    <property type="match status" value="1"/>
</dbReference>
<dbReference type="PROSITE" id="PS50937">
    <property type="entry name" value="HTH_MERR_2"/>
    <property type="match status" value="1"/>
</dbReference>
<evidence type="ECO:0000256" key="5">
    <source>
        <dbReference type="ARBA" id="ARBA00022723"/>
    </source>
</evidence>
<evidence type="ECO:0000256" key="1">
    <source>
        <dbReference type="ARBA" id="ARBA00004496"/>
    </source>
</evidence>
<evidence type="ECO:0000256" key="12">
    <source>
        <dbReference type="ARBA" id="ARBA00032335"/>
    </source>
</evidence>
<evidence type="ECO:0000256" key="6">
    <source>
        <dbReference type="ARBA" id="ARBA00023008"/>
    </source>
</evidence>
<dbReference type="Pfam" id="PF00376">
    <property type="entry name" value="MerR"/>
    <property type="match status" value="1"/>
</dbReference>
<dbReference type="SMART" id="SM00422">
    <property type="entry name" value="HTH_MERR"/>
    <property type="match status" value="1"/>
</dbReference>
<keyword evidence="10" id="KW-0804">Transcription</keyword>
<dbReference type="EMBL" id="CP033577">
    <property type="protein sequence ID" value="AYV22075.1"/>
    <property type="molecule type" value="Genomic_DNA"/>
</dbReference>
<proteinExistence type="predicted"/>
<dbReference type="GeneID" id="64085161"/>
<keyword evidence="9" id="KW-0010">Activator</keyword>
<dbReference type="PANTHER" id="PTHR30204:SF16">
    <property type="entry name" value="HTH-TYPE TRANSCRIPTIONAL REGULATOR CUER"/>
    <property type="match status" value="1"/>
</dbReference>
<sequence>MNISEVAKKTGLTTKSIRLYEEKKIISSPLRSDNGYRIYSAKHVDELSVVAKAKRVGFTLDECRDMVSLAFKTDRTSAEVKRRTSEKLAEVKRKISELQAIEQQLEVWLSQCPGDTNSACPIVDDLMQGCNTKVQN</sequence>
<organism evidence="13 14">
    <name type="scientific">Vibrio mediterranei</name>
    <dbReference type="NCBI Taxonomy" id="689"/>
    <lineage>
        <taxon>Bacteria</taxon>
        <taxon>Pseudomonadati</taxon>
        <taxon>Pseudomonadota</taxon>
        <taxon>Gammaproteobacteria</taxon>
        <taxon>Vibrionales</taxon>
        <taxon>Vibrionaceae</taxon>
        <taxon>Vibrio</taxon>
    </lineage>
</organism>
<evidence type="ECO:0000256" key="3">
    <source>
        <dbReference type="ARBA" id="ARBA00017250"/>
    </source>
</evidence>
<evidence type="ECO:0000313" key="13">
    <source>
        <dbReference type="EMBL" id="AYV22075.1"/>
    </source>
</evidence>
<reference evidence="13 14" key="1">
    <citation type="submission" date="2018-11" db="EMBL/GenBank/DDBJ databases">
        <title>Complete Genome Sequence of Vbrio mediterranei 117-T6: a Potential Pathogen Bacteria Isolated from the Conchocelis of Pyropia.</title>
        <authorList>
            <person name="Liu Q."/>
        </authorList>
    </citation>
    <scope>NUCLEOTIDE SEQUENCE [LARGE SCALE GENOMIC DNA]</scope>
    <source>
        <strain evidence="13 14">117-T6</strain>
    </source>
</reference>
<dbReference type="Proteomes" id="UP000279760">
    <property type="component" value="Chromosome 1"/>
</dbReference>
<dbReference type="GO" id="GO:0045893">
    <property type="term" value="P:positive regulation of DNA-templated transcription"/>
    <property type="evidence" value="ECO:0007669"/>
    <property type="project" value="InterPro"/>
</dbReference>
<dbReference type="InterPro" id="IPR009061">
    <property type="entry name" value="DNA-bd_dom_put_sf"/>
</dbReference>
<evidence type="ECO:0000313" key="14">
    <source>
        <dbReference type="Proteomes" id="UP000279760"/>
    </source>
</evidence>
<keyword evidence="5" id="KW-0479">Metal-binding</keyword>
<protein>
    <recommendedName>
        <fullName evidence="3">HTH-type transcriptional regulator CueR</fullName>
    </recommendedName>
    <alternativeName>
        <fullName evidence="12">Copper efflux regulator</fullName>
    </alternativeName>
    <alternativeName>
        <fullName evidence="11">Copper export regulator</fullName>
    </alternativeName>
</protein>
<dbReference type="NCBIfam" id="TIGR02044">
    <property type="entry name" value="CueR"/>
    <property type="match status" value="1"/>
</dbReference>
<dbReference type="InterPro" id="IPR047057">
    <property type="entry name" value="MerR_fam"/>
</dbReference>
<dbReference type="PRINTS" id="PR00040">
    <property type="entry name" value="HTHMERR"/>
</dbReference>
<evidence type="ECO:0000256" key="8">
    <source>
        <dbReference type="ARBA" id="ARBA00023125"/>
    </source>
</evidence>
<gene>
    <name evidence="13" type="primary">cueR</name>
    <name evidence="13" type="ORF">ECB94_12785</name>
</gene>
<dbReference type="PANTHER" id="PTHR30204">
    <property type="entry name" value="REDOX-CYCLING DRUG-SENSING TRANSCRIPTIONAL ACTIVATOR SOXR"/>
    <property type="match status" value="1"/>
</dbReference>
<keyword evidence="4" id="KW-0963">Cytoplasm</keyword>
<evidence type="ECO:0000256" key="7">
    <source>
        <dbReference type="ARBA" id="ARBA00023015"/>
    </source>
</evidence>
<dbReference type="RefSeq" id="WP_006075228.1">
    <property type="nucleotide sequence ID" value="NZ_CP033577.1"/>
</dbReference>
<dbReference type="InterPro" id="IPR000551">
    <property type="entry name" value="MerR-type_HTH_dom"/>
</dbReference>
<evidence type="ECO:0000256" key="4">
    <source>
        <dbReference type="ARBA" id="ARBA00022490"/>
    </source>
</evidence>
<dbReference type="InterPro" id="IPR011789">
    <property type="entry name" value="CueR"/>
</dbReference>
<evidence type="ECO:0000256" key="2">
    <source>
        <dbReference type="ARBA" id="ARBA00011738"/>
    </source>
</evidence>
<dbReference type="Pfam" id="PF09278">
    <property type="entry name" value="MerR-DNA-bind"/>
    <property type="match status" value="1"/>
</dbReference>
<evidence type="ECO:0000256" key="11">
    <source>
        <dbReference type="ARBA" id="ARBA00031472"/>
    </source>
</evidence>
<keyword evidence="7" id="KW-0805">Transcription regulation</keyword>
<accession>A0A3G4VCF2</accession>
<comment type="subcellular location">
    <subcellularLocation>
        <location evidence="1">Cytoplasm</location>
    </subcellularLocation>
</comment>
<evidence type="ECO:0000256" key="9">
    <source>
        <dbReference type="ARBA" id="ARBA00023159"/>
    </source>
</evidence>
<dbReference type="AlphaFoldDB" id="A0A3G4VCF2"/>
<evidence type="ECO:0000256" key="10">
    <source>
        <dbReference type="ARBA" id="ARBA00023163"/>
    </source>
</evidence>
<dbReference type="GO" id="GO:0005507">
    <property type="term" value="F:copper ion binding"/>
    <property type="evidence" value="ECO:0007669"/>
    <property type="project" value="InterPro"/>
</dbReference>
<dbReference type="GO" id="GO:0005737">
    <property type="term" value="C:cytoplasm"/>
    <property type="evidence" value="ECO:0007669"/>
    <property type="project" value="UniProtKB-SubCell"/>
</dbReference>
<dbReference type="GO" id="GO:0003700">
    <property type="term" value="F:DNA-binding transcription factor activity"/>
    <property type="evidence" value="ECO:0007669"/>
    <property type="project" value="InterPro"/>
</dbReference>
<name>A0A3G4VCF2_9VIBR</name>
<comment type="subunit">
    <text evidence="2">Homodimer.</text>
</comment>
<dbReference type="Gene3D" id="1.10.1660.10">
    <property type="match status" value="1"/>
</dbReference>
<dbReference type="InterPro" id="IPR015358">
    <property type="entry name" value="Tscrpt_reg_MerR_DNA-bd"/>
</dbReference>
<dbReference type="GO" id="GO:0003677">
    <property type="term" value="F:DNA binding"/>
    <property type="evidence" value="ECO:0007669"/>
    <property type="project" value="UniProtKB-KW"/>
</dbReference>